<organism evidence="1">
    <name type="scientific">Desulfacinum infernum</name>
    <dbReference type="NCBI Taxonomy" id="35837"/>
    <lineage>
        <taxon>Bacteria</taxon>
        <taxon>Pseudomonadati</taxon>
        <taxon>Thermodesulfobacteriota</taxon>
        <taxon>Syntrophobacteria</taxon>
        <taxon>Syntrophobacterales</taxon>
        <taxon>Syntrophobacteraceae</taxon>
        <taxon>Desulfacinum</taxon>
    </lineage>
</organism>
<proteinExistence type="predicted"/>
<accession>A0A832A245</accession>
<gene>
    <name evidence="1" type="ORF">ENS06_10760</name>
</gene>
<sequence length="91" mass="9836">MKGELTAIIEPAPEGGYWAVCPEIPGANGQGETIEEAKENLRQAIELILQDRKEDFLRGLPDHAILDKVVVSCGTLGSNLDLCHSDTSSIF</sequence>
<comment type="caution">
    <text evidence="1">The sequence shown here is derived from an EMBL/GenBank/DDBJ whole genome shotgun (WGS) entry which is preliminary data.</text>
</comment>
<reference evidence="1" key="1">
    <citation type="journal article" date="2020" name="mSystems">
        <title>Genome- and Community-Level Interaction Insights into Carbon Utilization and Element Cycling Functions of Hydrothermarchaeota in Hydrothermal Sediment.</title>
        <authorList>
            <person name="Zhou Z."/>
            <person name="Liu Y."/>
            <person name="Xu W."/>
            <person name="Pan J."/>
            <person name="Luo Z.H."/>
            <person name="Li M."/>
        </authorList>
    </citation>
    <scope>NUCLEOTIDE SEQUENCE [LARGE SCALE GENOMIC DNA]</scope>
    <source>
        <strain evidence="1">SpSt-456</strain>
    </source>
</reference>
<dbReference type="AlphaFoldDB" id="A0A832A245"/>
<dbReference type="SUPFAM" id="SSF143100">
    <property type="entry name" value="TTHA1013/TTHA0281-like"/>
    <property type="match status" value="1"/>
</dbReference>
<name>A0A832A245_9BACT</name>
<dbReference type="InterPro" id="IPR051404">
    <property type="entry name" value="TA_system_antitoxin"/>
</dbReference>
<evidence type="ECO:0000313" key="1">
    <source>
        <dbReference type="EMBL" id="HFK97785.1"/>
    </source>
</evidence>
<dbReference type="PANTHER" id="PTHR34504">
    <property type="entry name" value="ANTITOXIN HICB"/>
    <property type="match status" value="1"/>
</dbReference>
<protein>
    <submittedName>
        <fullName evidence="1">Type II toxin-antitoxin system HicB family antitoxin</fullName>
    </submittedName>
</protein>
<dbReference type="InterPro" id="IPR035069">
    <property type="entry name" value="TTHA1013/TTHA0281-like"/>
</dbReference>
<dbReference type="PANTHER" id="PTHR34504:SF4">
    <property type="entry name" value="ANTITOXIN HICB"/>
    <property type="match status" value="1"/>
</dbReference>
<dbReference type="EMBL" id="DSTK01000034">
    <property type="protein sequence ID" value="HFK97785.1"/>
    <property type="molecule type" value="Genomic_DNA"/>
</dbReference>
<dbReference type="Gene3D" id="3.30.160.250">
    <property type="match status" value="1"/>
</dbReference>